<dbReference type="PANTHER" id="PTHR22763">
    <property type="entry name" value="RING ZINC FINGER PROTEIN"/>
    <property type="match status" value="1"/>
</dbReference>
<dbReference type="GO" id="GO:0061630">
    <property type="term" value="F:ubiquitin protein ligase activity"/>
    <property type="evidence" value="ECO:0007669"/>
    <property type="project" value="UniProtKB-EC"/>
</dbReference>
<keyword evidence="8" id="KW-0479">Metal-binding</keyword>
<keyword evidence="13 17" id="KW-1133">Transmembrane helix</keyword>
<reference evidence="19" key="1">
    <citation type="submission" date="2022-07" db="EMBL/GenBank/DDBJ databases">
        <title>Phylogenomic reconstructions and comparative analyses of Kickxellomycotina fungi.</title>
        <authorList>
            <person name="Reynolds N.K."/>
            <person name="Stajich J.E."/>
            <person name="Barry K."/>
            <person name="Grigoriev I.V."/>
            <person name="Crous P."/>
            <person name="Smith M.E."/>
        </authorList>
    </citation>
    <scope>NUCLEOTIDE SEQUENCE</scope>
    <source>
        <strain evidence="19">NRRL 3115</strain>
    </source>
</reference>
<evidence type="ECO:0000313" key="20">
    <source>
        <dbReference type="Proteomes" id="UP001151518"/>
    </source>
</evidence>
<evidence type="ECO:0000256" key="1">
    <source>
        <dbReference type="ARBA" id="ARBA00000900"/>
    </source>
</evidence>
<dbReference type="EMBL" id="JANBTW010000036">
    <property type="protein sequence ID" value="KAJ2676811.1"/>
    <property type="molecule type" value="Genomic_DNA"/>
</dbReference>
<dbReference type="Pfam" id="PF12678">
    <property type="entry name" value="zf-rbx1"/>
    <property type="match status" value="1"/>
</dbReference>
<evidence type="ECO:0000256" key="4">
    <source>
        <dbReference type="ARBA" id="ARBA00010089"/>
    </source>
</evidence>
<evidence type="ECO:0000256" key="17">
    <source>
        <dbReference type="SAM" id="Phobius"/>
    </source>
</evidence>
<comment type="subcellular location">
    <subcellularLocation>
        <location evidence="2">Endoplasmic reticulum membrane</location>
        <topology evidence="2">Multi-pass membrane protein</topology>
    </subcellularLocation>
</comment>
<keyword evidence="10" id="KW-0833">Ubl conjugation pathway</keyword>
<dbReference type="SUPFAM" id="SSF57850">
    <property type="entry name" value="RING/U-box"/>
    <property type="match status" value="1"/>
</dbReference>
<comment type="pathway">
    <text evidence="3">Protein modification; protein ubiquitination.</text>
</comment>
<keyword evidence="12" id="KW-0862">Zinc</keyword>
<keyword evidence="14 17" id="KW-0472">Membrane</keyword>
<evidence type="ECO:0000256" key="6">
    <source>
        <dbReference type="ARBA" id="ARBA00022679"/>
    </source>
</evidence>
<dbReference type="InterPro" id="IPR013083">
    <property type="entry name" value="Znf_RING/FYVE/PHD"/>
</dbReference>
<proteinExistence type="inferred from homology"/>
<evidence type="ECO:0000256" key="11">
    <source>
        <dbReference type="ARBA" id="ARBA00022824"/>
    </source>
</evidence>
<dbReference type="GO" id="GO:0036503">
    <property type="term" value="P:ERAD pathway"/>
    <property type="evidence" value="ECO:0007669"/>
    <property type="project" value="TreeGrafter"/>
</dbReference>
<evidence type="ECO:0000256" key="14">
    <source>
        <dbReference type="ARBA" id="ARBA00023136"/>
    </source>
</evidence>
<organism evidence="19 20">
    <name type="scientific">Coemansia spiralis</name>
    <dbReference type="NCBI Taxonomy" id="417178"/>
    <lineage>
        <taxon>Eukaryota</taxon>
        <taxon>Fungi</taxon>
        <taxon>Fungi incertae sedis</taxon>
        <taxon>Zoopagomycota</taxon>
        <taxon>Kickxellomycotina</taxon>
        <taxon>Kickxellomycetes</taxon>
        <taxon>Kickxellales</taxon>
        <taxon>Kickxellaceae</taxon>
        <taxon>Coemansia</taxon>
    </lineage>
</organism>
<dbReference type="PROSITE" id="PS50089">
    <property type="entry name" value="ZF_RING_2"/>
    <property type="match status" value="1"/>
</dbReference>
<dbReference type="Pfam" id="PF25563">
    <property type="entry name" value="TPR_SYVN1_N"/>
    <property type="match status" value="1"/>
</dbReference>
<dbReference type="OrthoDB" id="7759664at2759"/>
<evidence type="ECO:0000256" key="16">
    <source>
        <dbReference type="SAM" id="MobiDB-lite"/>
    </source>
</evidence>
<keyword evidence="6 19" id="KW-0808">Transferase</keyword>
<accession>A0A9W8G782</accession>
<gene>
    <name evidence="19" type="primary">HRD1</name>
    <name evidence="19" type="ORF">GGI25_003346</name>
</gene>
<keyword evidence="9 15" id="KW-0863">Zinc-finger</keyword>
<feature type="transmembrane region" description="Helical" evidence="17">
    <location>
        <begin position="177"/>
        <end position="195"/>
    </location>
</feature>
<dbReference type="Gene3D" id="3.30.40.10">
    <property type="entry name" value="Zinc/RING finger domain, C3HC4 (zinc finger)"/>
    <property type="match status" value="1"/>
</dbReference>
<feature type="transmembrane region" description="Helical" evidence="17">
    <location>
        <begin position="229"/>
        <end position="247"/>
    </location>
</feature>
<dbReference type="InterPro" id="IPR058051">
    <property type="entry name" value="Znf_RING_synoviolin"/>
</dbReference>
<feature type="compositionally biased region" description="Polar residues" evidence="16">
    <location>
        <begin position="443"/>
        <end position="478"/>
    </location>
</feature>
<dbReference type="InterPro" id="IPR050731">
    <property type="entry name" value="HRD1_E3_ubiq-ligases"/>
</dbReference>
<evidence type="ECO:0000313" key="19">
    <source>
        <dbReference type="EMBL" id="KAJ2676811.1"/>
    </source>
</evidence>
<evidence type="ECO:0000256" key="13">
    <source>
        <dbReference type="ARBA" id="ARBA00022989"/>
    </source>
</evidence>
<sequence length="620" mass="69418">MADANLSSVPRLAVYGIITTLLNAGIVASAFMKHEYYYTACIRLSQSGTAMMILANMGLLLTILLGRLLFRIFFGQLRAIEVERLYEQGWFAVTETCLALAILRDEFDAATLALFVFLLFCKVFHWMFEDRVNFMEQQTQLTALFLVRTVSLSSILATVDFLMVLCAVENTKRYGPTMLIVFGFEFALLLVRFMATWAKLLLNAIDILRGGEWEDKQSYMFYIEFVDDLAKLVVYVCFFFVLMRFYGPPIHILRDLYITARSLVIRCGDWIRYRKAMHNMHMRYSTVSQEELNAMNDITCIICREEMTGPSQELADTWNHARQMGRAYNIPGNTPKQLPCSHVFHFNCLRSWLERQQTCPTCRHSVLEEYPTGGAGENVVQAENLPTDNQQPPLEPIVSLDTGAIEGESNTIDASSTNLIAAEIPSSVLYSEFPPNIRDQIAGTRSQRQQPFSEYNTEGSSGDSFASPNQLQTPSEKQQAAKADKQHLQQTNAKDSVDTTIPSADNILIPIFPSSSAFVGNPYIPSVQEFPAPDLATLSDEQISRLESDSRAAVEERVRILSALQVQLSHMIVALTQVQSTFSEKNIASSKNNQCSNAEATASDSSTILSSLSKGKAPDI</sequence>
<evidence type="ECO:0000256" key="9">
    <source>
        <dbReference type="ARBA" id="ARBA00022771"/>
    </source>
</evidence>
<keyword evidence="19" id="KW-0012">Acyltransferase</keyword>
<feature type="transmembrane region" description="Helical" evidence="17">
    <location>
        <begin position="53"/>
        <end position="73"/>
    </location>
</feature>
<dbReference type="SMART" id="SM00184">
    <property type="entry name" value="RING"/>
    <property type="match status" value="1"/>
</dbReference>
<feature type="transmembrane region" description="Helical" evidence="17">
    <location>
        <begin position="110"/>
        <end position="128"/>
    </location>
</feature>
<feature type="domain" description="RING-type" evidence="18">
    <location>
        <begin position="300"/>
        <end position="363"/>
    </location>
</feature>
<dbReference type="CDD" id="cd16479">
    <property type="entry name" value="RING-H2_synoviolin"/>
    <property type="match status" value="1"/>
</dbReference>
<feature type="compositionally biased region" description="Polar residues" evidence="16">
    <location>
        <begin position="488"/>
        <end position="499"/>
    </location>
</feature>
<dbReference type="AlphaFoldDB" id="A0A9W8G782"/>
<feature type="transmembrane region" description="Helical" evidence="17">
    <location>
        <begin position="12"/>
        <end position="32"/>
    </location>
</feature>
<protein>
    <recommendedName>
        <fullName evidence="5">RING-type E3 ubiquitin transferase</fullName>
        <ecNumber evidence="5">2.3.2.27</ecNumber>
    </recommendedName>
</protein>
<dbReference type="InterPro" id="IPR001841">
    <property type="entry name" value="Znf_RING"/>
</dbReference>
<dbReference type="Proteomes" id="UP001151518">
    <property type="component" value="Unassembled WGS sequence"/>
</dbReference>
<keyword evidence="11" id="KW-0256">Endoplasmic reticulum</keyword>
<dbReference type="GO" id="GO:0043161">
    <property type="term" value="P:proteasome-mediated ubiquitin-dependent protein catabolic process"/>
    <property type="evidence" value="ECO:0007669"/>
    <property type="project" value="TreeGrafter"/>
</dbReference>
<name>A0A9W8G782_9FUNG</name>
<evidence type="ECO:0000256" key="2">
    <source>
        <dbReference type="ARBA" id="ARBA00004477"/>
    </source>
</evidence>
<evidence type="ECO:0000259" key="18">
    <source>
        <dbReference type="PROSITE" id="PS50089"/>
    </source>
</evidence>
<evidence type="ECO:0000256" key="10">
    <source>
        <dbReference type="ARBA" id="ARBA00022786"/>
    </source>
</evidence>
<feature type="region of interest" description="Disordered" evidence="16">
    <location>
        <begin position="443"/>
        <end position="499"/>
    </location>
</feature>
<comment type="similarity">
    <text evidence="4">Belongs to the HRD1 family.</text>
</comment>
<keyword evidence="7 17" id="KW-0812">Transmembrane</keyword>
<feature type="region of interest" description="Disordered" evidence="16">
    <location>
        <begin position="595"/>
        <end position="620"/>
    </location>
</feature>
<comment type="caution">
    <text evidence="19">The sequence shown here is derived from an EMBL/GenBank/DDBJ whole genome shotgun (WGS) entry which is preliminary data.</text>
</comment>
<evidence type="ECO:0000256" key="7">
    <source>
        <dbReference type="ARBA" id="ARBA00022692"/>
    </source>
</evidence>
<dbReference type="PANTHER" id="PTHR22763:SF184">
    <property type="entry name" value="E3 UBIQUITIN-PROTEIN LIGASE SYNOVIOLIN"/>
    <property type="match status" value="1"/>
</dbReference>
<comment type="catalytic activity">
    <reaction evidence="1">
        <text>S-ubiquitinyl-[E2 ubiquitin-conjugating enzyme]-L-cysteine + [acceptor protein]-L-lysine = [E2 ubiquitin-conjugating enzyme]-L-cysteine + N(6)-ubiquitinyl-[acceptor protein]-L-lysine.</text>
        <dbReference type="EC" id="2.3.2.27"/>
    </reaction>
</comment>
<dbReference type="GO" id="GO:0005789">
    <property type="term" value="C:endoplasmic reticulum membrane"/>
    <property type="evidence" value="ECO:0007669"/>
    <property type="project" value="UniProtKB-SubCell"/>
</dbReference>
<feature type="compositionally biased region" description="Low complexity" evidence="16">
    <location>
        <begin position="600"/>
        <end position="613"/>
    </location>
</feature>
<dbReference type="InterPro" id="IPR024766">
    <property type="entry name" value="Znf_RING_H2"/>
</dbReference>
<evidence type="ECO:0000256" key="12">
    <source>
        <dbReference type="ARBA" id="ARBA00022833"/>
    </source>
</evidence>
<dbReference type="InterPro" id="IPR057992">
    <property type="entry name" value="TPR_SYVN1_N"/>
</dbReference>
<evidence type="ECO:0000256" key="5">
    <source>
        <dbReference type="ARBA" id="ARBA00012483"/>
    </source>
</evidence>
<evidence type="ECO:0000256" key="15">
    <source>
        <dbReference type="PROSITE-ProRule" id="PRU00175"/>
    </source>
</evidence>
<dbReference type="GO" id="GO:0008270">
    <property type="term" value="F:zinc ion binding"/>
    <property type="evidence" value="ECO:0007669"/>
    <property type="project" value="UniProtKB-KW"/>
</dbReference>
<dbReference type="EC" id="2.3.2.27" evidence="5"/>
<evidence type="ECO:0000256" key="3">
    <source>
        <dbReference type="ARBA" id="ARBA00004906"/>
    </source>
</evidence>
<feature type="transmembrane region" description="Helical" evidence="17">
    <location>
        <begin position="140"/>
        <end position="165"/>
    </location>
</feature>
<evidence type="ECO:0000256" key="8">
    <source>
        <dbReference type="ARBA" id="ARBA00022723"/>
    </source>
</evidence>